<dbReference type="Pfam" id="PF19420">
    <property type="entry name" value="DDAH_eukar"/>
    <property type="match status" value="1"/>
</dbReference>
<reference evidence="1 2" key="1">
    <citation type="journal article" date="2012" name="J. Bacteriol.">
        <title>Genome Sequence of the Protease-Producing Bacterium Rheinheimera nanhaiensis E407-8T, Isolated from Deep-Sea Sediment of the South China Sea.</title>
        <authorList>
            <person name="Zhang X.-Y."/>
            <person name="Zhang Y.-J."/>
            <person name="Qin Q.-L."/>
            <person name="Xie B.-B."/>
            <person name="Chen X.-L."/>
            <person name="Zhou B.-C."/>
            <person name="Zhang Y.-Z."/>
        </authorList>
    </citation>
    <scope>NUCLEOTIDE SEQUENCE [LARGE SCALE GENOMIC DNA]</scope>
    <source>
        <strain evidence="1 2">E407-8</strain>
    </source>
</reference>
<evidence type="ECO:0000313" key="2">
    <source>
        <dbReference type="Proteomes" id="UP000004374"/>
    </source>
</evidence>
<dbReference type="InterPro" id="IPR014541">
    <property type="entry name" value="Amdntrnsf_FN0238"/>
</dbReference>
<proteinExistence type="predicted"/>
<dbReference type="PANTHER" id="PTHR43224">
    <property type="entry name" value="AMIDINOTRANSFERASE"/>
    <property type="match status" value="1"/>
</dbReference>
<dbReference type="RefSeq" id="WP_008217577.1">
    <property type="nucleotide sequence ID" value="NZ_BAFK01000001.1"/>
</dbReference>
<protein>
    <recommendedName>
        <fullName evidence="3">Amidinotransferase</fullName>
    </recommendedName>
</protein>
<dbReference type="PANTHER" id="PTHR43224:SF1">
    <property type="entry name" value="AMIDINOTRANSFERASE"/>
    <property type="match status" value="1"/>
</dbReference>
<evidence type="ECO:0008006" key="3">
    <source>
        <dbReference type="Google" id="ProtNLM"/>
    </source>
</evidence>
<evidence type="ECO:0000313" key="1">
    <source>
        <dbReference type="EMBL" id="GAB57109.1"/>
    </source>
</evidence>
<accession>I1DST1</accession>
<gene>
    <name evidence="1" type="ORF">RNAN_0072</name>
</gene>
<name>I1DST1_9GAMM</name>
<organism evidence="1 2">
    <name type="scientific">Rheinheimera nanhaiensis E407-8</name>
    <dbReference type="NCBI Taxonomy" id="562729"/>
    <lineage>
        <taxon>Bacteria</taxon>
        <taxon>Pseudomonadati</taxon>
        <taxon>Pseudomonadota</taxon>
        <taxon>Gammaproteobacteria</taxon>
        <taxon>Chromatiales</taxon>
        <taxon>Chromatiaceae</taxon>
        <taxon>Rheinheimera</taxon>
    </lineage>
</organism>
<comment type="caution">
    <text evidence="1">The sequence shown here is derived from an EMBL/GenBank/DDBJ whole genome shotgun (WGS) entry which is preliminary data.</text>
</comment>
<dbReference type="STRING" id="562729.RNAN_0072"/>
<dbReference type="EMBL" id="BAFK01000001">
    <property type="protein sequence ID" value="GAB57109.1"/>
    <property type="molecule type" value="Genomic_DNA"/>
</dbReference>
<sequence length="307" mass="33113">MNAKAITPSQIVMIRPHHFMSNPDTLADNAFQVAAGGQQLSLLAYQQVSAAADALSAAGITVHLFDDTGTTTPDSVFPNNWFSTHCSGELVTYPMYVPNRRLEVRSDITDFIKAQYQVSRQLDFTGEAAQGRFLEGTGSMVLDQQAGIAYAVASKRTDAALFNQCCQALALQPVLFDARDATGQPVYHTNVLMCVAEHFVLIGLDMVPQTQHAMLLAHFAASGKTVIRLTEQQITQFCGNAIELKGKNGNLLALSTTAFTALTTEQKAQIEQSAKLLPLDVSSIESAGGSLRCMIAGLHLQPRQKPA</sequence>
<dbReference type="Gene3D" id="3.75.10.10">
    <property type="entry name" value="L-arginine/glycine Amidinotransferase, Chain A"/>
    <property type="match status" value="1"/>
</dbReference>
<dbReference type="SUPFAM" id="SSF55909">
    <property type="entry name" value="Pentein"/>
    <property type="match status" value="1"/>
</dbReference>
<dbReference type="AlphaFoldDB" id="I1DST1"/>
<keyword evidence="2" id="KW-1185">Reference proteome</keyword>
<dbReference type="PIRSF" id="PIRSF028188">
    <property type="entry name" value="Amdntrnsf_FN0238"/>
    <property type="match status" value="1"/>
</dbReference>
<dbReference type="NCBIfam" id="NF046062">
    <property type="entry name" value="citrull_CtlX"/>
    <property type="match status" value="1"/>
</dbReference>
<dbReference type="Proteomes" id="UP000004374">
    <property type="component" value="Unassembled WGS sequence"/>
</dbReference>